<gene>
    <name evidence="2" type="ORF">Taro_007472</name>
</gene>
<evidence type="ECO:0000313" key="3">
    <source>
        <dbReference type="Proteomes" id="UP000652761"/>
    </source>
</evidence>
<feature type="region of interest" description="Disordered" evidence="1">
    <location>
        <begin position="32"/>
        <end position="93"/>
    </location>
</feature>
<evidence type="ECO:0000256" key="1">
    <source>
        <dbReference type="SAM" id="MobiDB-lite"/>
    </source>
</evidence>
<dbReference type="EMBL" id="NMUH01000235">
    <property type="protein sequence ID" value="MQL75094.1"/>
    <property type="molecule type" value="Genomic_DNA"/>
</dbReference>
<reference evidence="2" key="1">
    <citation type="submission" date="2017-07" db="EMBL/GenBank/DDBJ databases">
        <title>Taro Niue Genome Assembly and Annotation.</title>
        <authorList>
            <person name="Atibalentja N."/>
            <person name="Keating K."/>
            <person name="Fields C.J."/>
        </authorList>
    </citation>
    <scope>NUCLEOTIDE SEQUENCE</scope>
    <source>
        <strain evidence="2">Niue_2</strain>
        <tissue evidence="2">Leaf</tissue>
    </source>
</reference>
<proteinExistence type="predicted"/>
<evidence type="ECO:0000313" key="2">
    <source>
        <dbReference type="EMBL" id="MQL75094.1"/>
    </source>
</evidence>
<dbReference type="Proteomes" id="UP000652761">
    <property type="component" value="Unassembled WGS sequence"/>
</dbReference>
<sequence length="93" mass="9903">MAQQCTVSTSVNVLRARHKTAQADGKTLVWTTHTSHNSASTSQWSGAPTGVLPLDQESRSPLPSKRGSENGLAGPHRDTPNSADPDQLSELIK</sequence>
<dbReference type="AlphaFoldDB" id="A0A843U0G5"/>
<comment type="caution">
    <text evidence="2">The sequence shown here is derived from an EMBL/GenBank/DDBJ whole genome shotgun (WGS) entry which is preliminary data.</text>
</comment>
<organism evidence="2 3">
    <name type="scientific">Colocasia esculenta</name>
    <name type="common">Wild taro</name>
    <name type="synonym">Arum esculentum</name>
    <dbReference type="NCBI Taxonomy" id="4460"/>
    <lineage>
        <taxon>Eukaryota</taxon>
        <taxon>Viridiplantae</taxon>
        <taxon>Streptophyta</taxon>
        <taxon>Embryophyta</taxon>
        <taxon>Tracheophyta</taxon>
        <taxon>Spermatophyta</taxon>
        <taxon>Magnoliopsida</taxon>
        <taxon>Liliopsida</taxon>
        <taxon>Araceae</taxon>
        <taxon>Aroideae</taxon>
        <taxon>Colocasieae</taxon>
        <taxon>Colocasia</taxon>
    </lineage>
</organism>
<keyword evidence="3" id="KW-1185">Reference proteome</keyword>
<feature type="compositionally biased region" description="Low complexity" evidence="1">
    <location>
        <begin position="32"/>
        <end position="42"/>
    </location>
</feature>
<protein>
    <submittedName>
        <fullName evidence="2">Uncharacterized protein</fullName>
    </submittedName>
</protein>
<name>A0A843U0G5_COLES</name>
<accession>A0A843U0G5</accession>